<dbReference type="EMBL" id="CP014163">
    <property type="protein sequence ID" value="AMB98502.1"/>
    <property type="molecule type" value="Genomic_DNA"/>
</dbReference>
<gene>
    <name evidence="3" type="ORF">AWM75_00180</name>
</gene>
<organism evidence="3 4">
    <name type="scientific">Aerococcus urinaehominis</name>
    <dbReference type="NCBI Taxonomy" id="128944"/>
    <lineage>
        <taxon>Bacteria</taxon>
        <taxon>Bacillati</taxon>
        <taxon>Bacillota</taxon>
        <taxon>Bacilli</taxon>
        <taxon>Lactobacillales</taxon>
        <taxon>Aerococcaceae</taxon>
        <taxon>Aerococcus</taxon>
    </lineage>
</organism>
<evidence type="ECO:0000256" key="1">
    <source>
        <dbReference type="SAM" id="MobiDB-lite"/>
    </source>
</evidence>
<dbReference type="AlphaFoldDB" id="A0A0X8FJS2"/>
<dbReference type="Proteomes" id="UP000062260">
    <property type="component" value="Chromosome"/>
</dbReference>
<name>A0A0X8FJS2_9LACT</name>
<reference evidence="4" key="2">
    <citation type="submission" date="2016-01" db="EMBL/GenBank/DDBJ databases">
        <title>Six Aerococcus type strain genome sequencing and assembly using PacBio and Illumina Hiseq.</title>
        <authorList>
            <person name="Carkaci D."/>
            <person name="Dargis R."/>
            <person name="Nielsen X.C."/>
            <person name="Skovgaard O."/>
            <person name="Fuursted K."/>
            <person name="Christensen J.J."/>
        </authorList>
    </citation>
    <scope>NUCLEOTIDE SEQUENCE [LARGE SCALE GENOMIC DNA]</scope>
    <source>
        <strain evidence="4">CCUG42038B</strain>
    </source>
</reference>
<feature type="signal peptide" evidence="2">
    <location>
        <begin position="1"/>
        <end position="22"/>
    </location>
</feature>
<dbReference type="PROSITE" id="PS51257">
    <property type="entry name" value="PROKAR_LIPOPROTEIN"/>
    <property type="match status" value="1"/>
</dbReference>
<feature type="chain" id="PRO_5039124972" description="Lipoprotein" evidence="2">
    <location>
        <begin position="23"/>
        <end position="337"/>
    </location>
</feature>
<dbReference type="RefSeq" id="WP_067977161.1">
    <property type="nucleotide sequence ID" value="NZ_CP014163.1"/>
</dbReference>
<proteinExistence type="predicted"/>
<evidence type="ECO:0008006" key="5">
    <source>
        <dbReference type="Google" id="ProtNLM"/>
    </source>
</evidence>
<feature type="region of interest" description="Disordered" evidence="1">
    <location>
        <begin position="28"/>
        <end position="53"/>
    </location>
</feature>
<keyword evidence="4" id="KW-1185">Reference proteome</keyword>
<evidence type="ECO:0000256" key="2">
    <source>
        <dbReference type="SAM" id="SignalP"/>
    </source>
</evidence>
<evidence type="ECO:0000313" key="3">
    <source>
        <dbReference type="EMBL" id="AMB98502.1"/>
    </source>
</evidence>
<reference evidence="3 4" key="1">
    <citation type="journal article" date="2016" name="Genome Announc.">
        <title>Complete Genome Sequences of Aerococcus christensenii CCUG 28831T, Aerococcus sanguinicola CCUG 43001T, Aerococcus urinae CCUG 36881T, Aerococcus urinaeequi CCUG 28094T, Aerococcus urinaehominis CCUG 42038 BT, and Aerococcus viridans CCUG 4311T.</title>
        <authorList>
            <person name="Carkaci D."/>
            <person name="Dargis R."/>
            <person name="Nielsen X.C."/>
            <person name="Skovgaard O."/>
            <person name="Fuursted K."/>
            <person name="Christensen J.J."/>
        </authorList>
    </citation>
    <scope>NUCLEOTIDE SEQUENCE [LARGE SCALE GENOMIC DNA]</scope>
    <source>
        <strain evidence="3 4">CCUG42038B</strain>
    </source>
</reference>
<accession>A0A0X8FJS2</accession>
<feature type="compositionally biased region" description="Low complexity" evidence="1">
    <location>
        <begin position="28"/>
        <end position="42"/>
    </location>
</feature>
<dbReference type="KEGG" id="auh:AWM75_00180"/>
<protein>
    <recommendedName>
        <fullName evidence="5">Lipoprotein</fullName>
    </recommendedName>
</protein>
<sequence>MMIKLKKLGLVTASLCLLVACGQGSSGDDQASQANQSSSEVASEQKDQASQGGELADFQAYMDQLGSGQKVDFDQALAETQAAIDKNLTLENGQIDSLVSAEMQGAKTQNFTKIDFERTGENPGDYDALISVHPVGAHANQSSPSQQAAIVDGIYYSAVVDPDQASQRQWTQNNELEADSQGVVFDLMVNEFSRGNVTADTVEQVTAYQDGENKVYRFVMSQPAKDSILETITTQVRVNYEQMKQAADAGDQQAQAFIENMGDIDELVNSFAVAEYATTVRINKDGQLDLLMQESQIDANGEKYTSSKYGSKLAISNDKNVAETLSQVKTEIASQTH</sequence>
<dbReference type="STRING" id="128944.AWM75_00180"/>
<evidence type="ECO:0000313" key="4">
    <source>
        <dbReference type="Proteomes" id="UP000062260"/>
    </source>
</evidence>
<keyword evidence="2" id="KW-0732">Signal</keyword>